<sequence>MSALSLYALFTGRKPPSVKYKYYRKYFIIYAASMSSFAVHTVFICFFYVINIPILSVINVFSVSVWALALRENYYGRHSNAIFLACAEISIHAVLATAYLGWSSGFQFYLWPAACLATINPRLGVRLSSAIGFGCIVLFILLKTVVDDGLYNFDFRKYADFFYVFNGIIAGISLIFGICSIRVINERQEEKLTDLATKDELTNLFNRRYINSYLSEYEPDADLENRPYCIVLGDLDYFKKVNDTLGHYAGDDVLIDVSRYLKQRFRSSDVVCRWGGEEFLFLLKDTSLRQAHDLVEKICRDIPDNIHVCSSQRIRITMSFGIAASTGVSQHEQLIKVADENLYQAKKQGRNCVVSSEITG</sequence>
<feature type="transmembrane region" description="Helical" evidence="4">
    <location>
        <begin position="52"/>
        <end position="69"/>
    </location>
</feature>
<dbReference type="InterPro" id="IPR050469">
    <property type="entry name" value="Diguanylate_Cyclase"/>
</dbReference>
<evidence type="ECO:0000313" key="7">
    <source>
        <dbReference type="Proteomes" id="UP000294656"/>
    </source>
</evidence>
<evidence type="ECO:0000256" key="3">
    <source>
        <dbReference type="ARBA" id="ARBA00034247"/>
    </source>
</evidence>
<reference evidence="6 7" key="1">
    <citation type="submission" date="2019-03" db="EMBL/GenBank/DDBJ databases">
        <title>Genomic Encyclopedia of Type Strains, Phase III (KMG-III): the genomes of soil and plant-associated and newly described type strains.</title>
        <authorList>
            <person name="Whitman W."/>
        </authorList>
    </citation>
    <scope>NUCLEOTIDE SEQUENCE [LARGE SCALE GENOMIC DNA]</scope>
    <source>
        <strain evidence="6 7">CECT 7378</strain>
    </source>
</reference>
<dbReference type="RefSeq" id="WP_133503107.1">
    <property type="nucleotide sequence ID" value="NZ_SNXC01000010.1"/>
</dbReference>
<dbReference type="Gene3D" id="3.30.70.270">
    <property type="match status" value="1"/>
</dbReference>
<proteinExistence type="predicted"/>
<dbReference type="AlphaFoldDB" id="A0A4R6MBB3"/>
<comment type="caution">
    <text evidence="6">The sequence shown here is derived from an EMBL/GenBank/DDBJ whole genome shotgun (WGS) entry which is preliminary data.</text>
</comment>
<feature type="transmembrane region" description="Helical" evidence="4">
    <location>
        <begin position="162"/>
        <end position="184"/>
    </location>
</feature>
<dbReference type="EC" id="2.7.7.65" evidence="2"/>
<dbReference type="Pfam" id="PF00990">
    <property type="entry name" value="GGDEF"/>
    <property type="match status" value="1"/>
</dbReference>
<feature type="domain" description="GGDEF" evidence="5">
    <location>
        <begin position="226"/>
        <end position="358"/>
    </location>
</feature>
<comment type="catalytic activity">
    <reaction evidence="3">
        <text>2 GTP = 3',3'-c-di-GMP + 2 diphosphate</text>
        <dbReference type="Rhea" id="RHEA:24898"/>
        <dbReference type="ChEBI" id="CHEBI:33019"/>
        <dbReference type="ChEBI" id="CHEBI:37565"/>
        <dbReference type="ChEBI" id="CHEBI:58805"/>
        <dbReference type="EC" id="2.7.7.65"/>
    </reaction>
</comment>
<dbReference type="InterPro" id="IPR000160">
    <property type="entry name" value="GGDEF_dom"/>
</dbReference>
<dbReference type="SUPFAM" id="SSF55073">
    <property type="entry name" value="Nucleotide cyclase"/>
    <property type="match status" value="1"/>
</dbReference>
<dbReference type="SMART" id="SM00267">
    <property type="entry name" value="GGDEF"/>
    <property type="match status" value="1"/>
</dbReference>
<dbReference type="NCBIfam" id="TIGR00254">
    <property type="entry name" value="GGDEF"/>
    <property type="match status" value="1"/>
</dbReference>
<dbReference type="InterPro" id="IPR043128">
    <property type="entry name" value="Rev_trsase/Diguanyl_cyclase"/>
</dbReference>
<dbReference type="FunFam" id="3.30.70.270:FF:000001">
    <property type="entry name" value="Diguanylate cyclase domain protein"/>
    <property type="match status" value="1"/>
</dbReference>
<feature type="transmembrane region" description="Helical" evidence="4">
    <location>
        <begin position="27"/>
        <end position="47"/>
    </location>
</feature>
<gene>
    <name evidence="6" type="ORF">DFP79_1302</name>
</gene>
<dbReference type="InterPro" id="IPR029787">
    <property type="entry name" value="Nucleotide_cyclase"/>
</dbReference>
<protein>
    <recommendedName>
        <fullName evidence="2">diguanylate cyclase</fullName>
        <ecNumber evidence="2">2.7.7.65</ecNumber>
    </recommendedName>
</protein>
<dbReference type="CDD" id="cd01949">
    <property type="entry name" value="GGDEF"/>
    <property type="match status" value="1"/>
</dbReference>
<keyword evidence="7" id="KW-1185">Reference proteome</keyword>
<keyword evidence="4" id="KW-0472">Membrane</keyword>
<evidence type="ECO:0000256" key="2">
    <source>
        <dbReference type="ARBA" id="ARBA00012528"/>
    </source>
</evidence>
<name>A0A4R6MBB3_9GAMM</name>
<keyword evidence="4" id="KW-0812">Transmembrane</keyword>
<dbReference type="EMBL" id="SNXC01000010">
    <property type="protein sequence ID" value="TDO98887.1"/>
    <property type="molecule type" value="Genomic_DNA"/>
</dbReference>
<feature type="transmembrane region" description="Helical" evidence="4">
    <location>
        <begin position="123"/>
        <end position="142"/>
    </location>
</feature>
<feature type="transmembrane region" description="Helical" evidence="4">
    <location>
        <begin position="81"/>
        <end position="102"/>
    </location>
</feature>
<dbReference type="PROSITE" id="PS50887">
    <property type="entry name" value="GGDEF"/>
    <property type="match status" value="1"/>
</dbReference>
<comment type="cofactor">
    <cofactor evidence="1">
        <name>Mg(2+)</name>
        <dbReference type="ChEBI" id="CHEBI:18420"/>
    </cofactor>
</comment>
<dbReference type="GO" id="GO:0052621">
    <property type="term" value="F:diguanylate cyclase activity"/>
    <property type="evidence" value="ECO:0007669"/>
    <property type="project" value="UniProtKB-EC"/>
</dbReference>
<keyword evidence="4" id="KW-1133">Transmembrane helix</keyword>
<evidence type="ECO:0000259" key="5">
    <source>
        <dbReference type="PROSITE" id="PS50887"/>
    </source>
</evidence>
<evidence type="ECO:0000256" key="1">
    <source>
        <dbReference type="ARBA" id="ARBA00001946"/>
    </source>
</evidence>
<evidence type="ECO:0000256" key="4">
    <source>
        <dbReference type="SAM" id="Phobius"/>
    </source>
</evidence>
<organism evidence="6 7">
    <name type="scientific">Marinomonas balearica</name>
    <dbReference type="NCBI Taxonomy" id="491947"/>
    <lineage>
        <taxon>Bacteria</taxon>
        <taxon>Pseudomonadati</taxon>
        <taxon>Pseudomonadota</taxon>
        <taxon>Gammaproteobacteria</taxon>
        <taxon>Oceanospirillales</taxon>
        <taxon>Oceanospirillaceae</taxon>
        <taxon>Marinomonas</taxon>
    </lineage>
</organism>
<dbReference type="Proteomes" id="UP000294656">
    <property type="component" value="Unassembled WGS sequence"/>
</dbReference>
<dbReference type="PANTHER" id="PTHR45138">
    <property type="entry name" value="REGULATORY COMPONENTS OF SENSORY TRANSDUCTION SYSTEM"/>
    <property type="match status" value="1"/>
</dbReference>
<dbReference type="OrthoDB" id="9759607at2"/>
<dbReference type="PANTHER" id="PTHR45138:SF9">
    <property type="entry name" value="DIGUANYLATE CYCLASE DGCM-RELATED"/>
    <property type="match status" value="1"/>
</dbReference>
<evidence type="ECO:0000313" key="6">
    <source>
        <dbReference type="EMBL" id="TDO98887.1"/>
    </source>
</evidence>
<accession>A0A4R6MBB3</accession>